<accession>A0AB36JWQ5</accession>
<dbReference type="SUPFAM" id="SSF53756">
    <property type="entry name" value="UDP-Glycosyltransferase/glycogen phosphorylase"/>
    <property type="match status" value="1"/>
</dbReference>
<evidence type="ECO:0000313" key="4">
    <source>
        <dbReference type="Proteomes" id="UP000189021"/>
    </source>
</evidence>
<dbReference type="PANTHER" id="PTHR45586">
    <property type="entry name" value="TPR REPEAT-CONTAINING PROTEIN PA4667"/>
    <property type="match status" value="1"/>
</dbReference>
<comment type="caution">
    <text evidence="3">The sequence shown here is derived from an EMBL/GenBank/DDBJ whole genome shotgun (WGS) entry which is preliminary data.</text>
</comment>
<evidence type="ECO:0000313" key="3">
    <source>
        <dbReference type="EMBL" id="OOE39446.1"/>
    </source>
</evidence>
<dbReference type="Proteomes" id="UP000189021">
    <property type="component" value="Unassembled WGS sequence"/>
</dbReference>
<protein>
    <recommendedName>
        <fullName evidence="5">Tetratricopeptide repeat protein</fullName>
    </recommendedName>
</protein>
<evidence type="ECO:0008006" key="5">
    <source>
        <dbReference type="Google" id="ProtNLM"/>
    </source>
</evidence>
<dbReference type="RefSeq" id="WP_077659355.1">
    <property type="nucleotide sequence ID" value="NZ_CP040021.1"/>
</dbReference>
<dbReference type="InterPro" id="IPR011990">
    <property type="entry name" value="TPR-like_helical_dom_sf"/>
</dbReference>
<organism evidence="3 4">
    <name type="scientific">Salinivibrio kushneri</name>
    <dbReference type="NCBI Taxonomy" id="1908198"/>
    <lineage>
        <taxon>Bacteria</taxon>
        <taxon>Pseudomonadati</taxon>
        <taxon>Pseudomonadota</taxon>
        <taxon>Gammaproteobacteria</taxon>
        <taxon>Vibrionales</taxon>
        <taxon>Vibrionaceae</taxon>
        <taxon>Salinivibrio</taxon>
    </lineage>
</organism>
<dbReference type="InterPro" id="IPR051012">
    <property type="entry name" value="CellSynth/LPSAsmb/PSIAsmb"/>
</dbReference>
<dbReference type="EMBL" id="MUEK01000008">
    <property type="protein sequence ID" value="OOE39446.1"/>
    <property type="molecule type" value="Genomic_DNA"/>
</dbReference>
<sequence length="702" mass="78708">MTQDNDGHTNMTLDDAFQLGIRLYQEGKKPDARQVFEQILSHAPDTVQVRQVLAVLDAEAGQYVQAMAHLDHALEHAPDDLSLLFDKAQLLTQQGHNHAAMEIVEALFAAAPTNQDILNLREQLTAKLGLQGESRRTHALRDELHQLKNQGLADEINKTLSVAADLVADGHSDQAEQLYQTILTLEPDYPPALMALAQQALDQKAFGKAQQLLLRGSDKAQAHPIWQLLLIRAEAGLGEYASARQRCLTTYKQTQDTAFMRQLLVVYLNEANWLEASKLAKQCLRDEPERGELHYAYARATFELLKQHHQFTQDKLTDCYQIHEKALNHVKDKQANTLQAQLGELDWYMGNIDQAQQRLETLLASQPDDHALRFNLAFVYRTQMAWEKFYQANEAGIECGRRLKYHGNLPRWDLSRPETDAVLIMPEQGVGDELAYLHNVAMVVERARQVYVGCDPRLEPVLRQAFPSTEIVPISRTDGKDIFVPEHVLADIDSWIAGGSLAGLCYHHFGRHLYQQTYIVPDVAADAPWIAPLAELHQQGPVFGVCWRSGLAAATRNIHYLVADELAGWIKTMRQLCPDAQFVNLQYGECDKELSKIKKKTGVEIVTLPGLDLKNDFMGTAHAIKQLSGVFTAGTAVHRLTVAVGTPCYVFFAGHQNSDMQTPDAMPGYAEYAFSYPPMLKDKQPLLDAMARRIVSDLCPKG</sequence>
<keyword evidence="4" id="KW-1185">Reference proteome</keyword>
<name>A0AB36JWQ5_9GAMM</name>
<dbReference type="Pfam" id="PF13432">
    <property type="entry name" value="TPR_16"/>
    <property type="match status" value="1"/>
</dbReference>
<proteinExistence type="predicted"/>
<keyword evidence="1" id="KW-0677">Repeat</keyword>
<gene>
    <name evidence="3" type="ORF">BZG00_09610</name>
</gene>
<dbReference type="Gene3D" id="1.25.40.10">
    <property type="entry name" value="Tetratricopeptide repeat domain"/>
    <property type="match status" value="3"/>
</dbReference>
<evidence type="ECO:0000256" key="1">
    <source>
        <dbReference type="ARBA" id="ARBA00022737"/>
    </source>
</evidence>
<keyword evidence="2" id="KW-0802">TPR repeat</keyword>
<dbReference type="PANTHER" id="PTHR45586:SF1">
    <property type="entry name" value="LIPOPOLYSACCHARIDE ASSEMBLY PROTEIN B"/>
    <property type="match status" value="1"/>
</dbReference>
<evidence type="ECO:0000256" key="2">
    <source>
        <dbReference type="ARBA" id="ARBA00022803"/>
    </source>
</evidence>
<dbReference type="Pfam" id="PF14559">
    <property type="entry name" value="TPR_19"/>
    <property type="match status" value="2"/>
</dbReference>
<dbReference type="AlphaFoldDB" id="A0AB36JWQ5"/>
<dbReference type="SUPFAM" id="SSF48452">
    <property type="entry name" value="TPR-like"/>
    <property type="match status" value="2"/>
</dbReference>
<reference evidence="3 4" key="1">
    <citation type="journal article" date="2017" name="Genome Announc.">
        <title>Draft Genome Sequences of Salinivibrio proteolyticus, Salinivibrio sharmensis, Salinivibrio siamensis, Salinivibrio costicola subsp. alcaliphilus, Salinivibrio costicola subsp. vallismortis, and 29 New Isolates Belonging to the Genus Salinivibrio.</title>
        <authorList>
            <person name="Lopez-Hermoso C."/>
            <person name="de la Haba R.R."/>
            <person name="Sanchez-Porro C."/>
            <person name="Bayliss S.C."/>
            <person name="Feil E.J."/>
            <person name="Ventosa A."/>
        </authorList>
    </citation>
    <scope>NUCLEOTIDE SEQUENCE [LARGE SCALE GENOMIC DNA]</scope>
    <source>
        <strain evidence="3 4">AL184</strain>
    </source>
</reference>